<name>A0A2R5EYQ4_9BACL</name>
<feature type="signal peptide" evidence="2">
    <location>
        <begin position="1"/>
        <end position="24"/>
    </location>
</feature>
<gene>
    <name evidence="3" type="ORF">PAT3040_06696</name>
</gene>
<evidence type="ECO:0008006" key="5">
    <source>
        <dbReference type="Google" id="ProtNLM"/>
    </source>
</evidence>
<feature type="compositionally biased region" description="Low complexity" evidence="1">
    <location>
        <begin position="39"/>
        <end position="52"/>
    </location>
</feature>
<evidence type="ECO:0000313" key="3">
    <source>
        <dbReference type="EMBL" id="GBG11846.1"/>
    </source>
</evidence>
<feature type="chain" id="PRO_5039222876" description="Lipoprotein" evidence="2">
    <location>
        <begin position="25"/>
        <end position="230"/>
    </location>
</feature>
<keyword evidence="2" id="KW-0732">Signal</keyword>
<protein>
    <recommendedName>
        <fullName evidence="5">Lipoprotein</fullName>
    </recommendedName>
</protein>
<dbReference type="EMBL" id="BDQX01000430">
    <property type="protein sequence ID" value="GBG11846.1"/>
    <property type="molecule type" value="Genomic_DNA"/>
</dbReference>
<sequence length="230" mass="25117">MKKTWITLCTAAILAIGVTGCASGNGSSQTPHPTEQSGSPSPTASPQATTPADGGTSGQEKQSPLFATPQDAAAAIILTLKDADMETLQAFVHPQNGLLFSPYAHIDKEKAQTFPASELPTTNDDKKYVWGSFDGSGEPIELTFGDYYKKFVYDEDFVNAEKIGWDEILSSGNTEPNMKETFPGSYIVDYHFSGFDEQYEGMDWKSLILVLEQHEGGWYLSGIVHSQWTI</sequence>
<evidence type="ECO:0000313" key="4">
    <source>
        <dbReference type="Proteomes" id="UP000245202"/>
    </source>
</evidence>
<keyword evidence="4" id="KW-1185">Reference proteome</keyword>
<feature type="region of interest" description="Disordered" evidence="1">
    <location>
        <begin position="23"/>
        <end position="63"/>
    </location>
</feature>
<dbReference type="AlphaFoldDB" id="A0A2R5EYQ4"/>
<proteinExistence type="predicted"/>
<organism evidence="3 4">
    <name type="scientific">Paenibacillus agaridevorans</name>
    <dbReference type="NCBI Taxonomy" id="171404"/>
    <lineage>
        <taxon>Bacteria</taxon>
        <taxon>Bacillati</taxon>
        <taxon>Bacillota</taxon>
        <taxon>Bacilli</taxon>
        <taxon>Bacillales</taxon>
        <taxon>Paenibacillaceae</taxon>
        <taxon>Paenibacillus</taxon>
    </lineage>
</organism>
<evidence type="ECO:0000256" key="2">
    <source>
        <dbReference type="SAM" id="SignalP"/>
    </source>
</evidence>
<reference evidence="3 4" key="1">
    <citation type="submission" date="2017-08" db="EMBL/GenBank/DDBJ databases">
        <title>Substantial Increase in Enzyme Production by Combined Drug-Resistance Mutations in Paenibacillus agaridevorans.</title>
        <authorList>
            <person name="Tanaka Y."/>
            <person name="Funane K."/>
            <person name="Hosaka T."/>
            <person name="Shiwa Y."/>
            <person name="Fujita N."/>
            <person name="Miyazaki T."/>
            <person name="Yoshikawa H."/>
            <person name="Murakami K."/>
            <person name="Kasahara K."/>
            <person name="Inaoka T."/>
            <person name="Hiraga Y."/>
            <person name="Ochi K."/>
        </authorList>
    </citation>
    <scope>NUCLEOTIDE SEQUENCE [LARGE SCALE GENOMIC DNA]</scope>
    <source>
        <strain evidence="3 4">T-3040</strain>
    </source>
</reference>
<dbReference type="Proteomes" id="UP000245202">
    <property type="component" value="Unassembled WGS sequence"/>
</dbReference>
<comment type="caution">
    <text evidence="3">The sequence shown here is derived from an EMBL/GenBank/DDBJ whole genome shotgun (WGS) entry which is preliminary data.</text>
</comment>
<dbReference type="RefSeq" id="WP_108996052.1">
    <property type="nucleotide sequence ID" value="NZ_BDQX01000430.1"/>
</dbReference>
<dbReference type="PROSITE" id="PS51257">
    <property type="entry name" value="PROKAR_LIPOPROTEIN"/>
    <property type="match status" value="1"/>
</dbReference>
<accession>A0A2R5EYQ4</accession>
<evidence type="ECO:0000256" key="1">
    <source>
        <dbReference type="SAM" id="MobiDB-lite"/>
    </source>
</evidence>
<feature type="compositionally biased region" description="Polar residues" evidence="1">
    <location>
        <begin position="23"/>
        <end position="38"/>
    </location>
</feature>